<dbReference type="GO" id="GO:0005634">
    <property type="term" value="C:nucleus"/>
    <property type="evidence" value="ECO:0007669"/>
    <property type="project" value="UniProtKB-SubCell"/>
</dbReference>
<evidence type="ECO:0000256" key="5">
    <source>
        <dbReference type="SAM" id="MobiDB-lite"/>
    </source>
</evidence>
<evidence type="ECO:0000259" key="6">
    <source>
        <dbReference type="Pfam" id="PF18876"/>
    </source>
</evidence>
<dbReference type="PANTHER" id="PTHR10528:SF18">
    <property type="entry name" value="AF4_FMR2 FAMILY MEMBER 2"/>
    <property type="match status" value="1"/>
</dbReference>
<feature type="compositionally biased region" description="Polar residues" evidence="5">
    <location>
        <begin position="891"/>
        <end position="902"/>
    </location>
</feature>
<feature type="compositionally biased region" description="Basic and acidic residues" evidence="5">
    <location>
        <begin position="544"/>
        <end position="559"/>
    </location>
</feature>
<name>A0A8D0UZN3_PIG</name>
<feature type="compositionally biased region" description="Polar residues" evidence="5">
    <location>
        <begin position="854"/>
        <end position="863"/>
    </location>
</feature>
<feature type="compositionally biased region" description="Low complexity" evidence="5">
    <location>
        <begin position="799"/>
        <end position="808"/>
    </location>
</feature>
<feature type="compositionally biased region" description="Basic and acidic residues" evidence="5">
    <location>
        <begin position="151"/>
        <end position="160"/>
    </location>
</feature>
<feature type="compositionally biased region" description="Basic residues" evidence="5">
    <location>
        <begin position="631"/>
        <end position="641"/>
    </location>
</feature>
<feature type="region of interest" description="Disordered" evidence="5">
    <location>
        <begin position="148"/>
        <end position="184"/>
    </location>
</feature>
<feature type="compositionally biased region" description="Basic and acidic residues" evidence="5">
    <location>
        <begin position="818"/>
        <end position="829"/>
    </location>
</feature>
<evidence type="ECO:0000313" key="8">
    <source>
        <dbReference type="Proteomes" id="UP000694727"/>
    </source>
</evidence>
<evidence type="ECO:0000256" key="2">
    <source>
        <dbReference type="ARBA" id="ARBA00007354"/>
    </source>
</evidence>
<feature type="compositionally biased region" description="Pro residues" evidence="5">
    <location>
        <begin position="844"/>
        <end position="853"/>
    </location>
</feature>
<feature type="region of interest" description="Disordered" evidence="5">
    <location>
        <begin position="278"/>
        <end position="297"/>
    </location>
</feature>
<comment type="subcellular location">
    <subcellularLocation>
        <location evidence="1">Nucleus</location>
    </subcellularLocation>
</comment>
<feature type="region of interest" description="Disordered" evidence="5">
    <location>
        <begin position="419"/>
        <end position="495"/>
    </location>
</feature>
<feature type="region of interest" description="Disordered" evidence="5">
    <location>
        <begin position="539"/>
        <end position="689"/>
    </location>
</feature>
<comment type="similarity">
    <text evidence="2">Belongs to the AF4 family.</text>
</comment>
<accession>A0A8D0UZN3</accession>
<feature type="compositionally biased region" description="Basic and acidic residues" evidence="5">
    <location>
        <begin position="617"/>
        <end position="630"/>
    </location>
</feature>
<dbReference type="InterPro" id="IPR043639">
    <property type="entry name" value="AF4_int"/>
</dbReference>
<dbReference type="InterPro" id="IPR043640">
    <property type="entry name" value="AF4/FMR2_CHD"/>
</dbReference>
<dbReference type="GO" id="GO:0010468">
    <property type="term" value="P:regulation of gene expression"/>
    <property type="evidence" value="ECO:0007669"/>
    <property type="project" value="InterPro"/>
</dbReference>
<evidence type="ECO:0000256" key="1">
    <source>
        <dbReference type="ARBA" id="ARBA00004123"/>
    </source>
</evidence>
<evidence type="ECO:0000256" key="4">
    <source>
        <dbReference type="ARBA" id="ARBA00023242"/>
    </source>
</evidence>
<feature type="compositionally biased region" description="Pro residues" evidence="5">
    <location>
        <begin position="874"/>
        <end position="883"/>
    </location>
</feature>
<protein>
    <recommendedName>
        <fullName evidence="6">AF4/FMR2 C-terminal homology domain-containing protein</fullName>
    </recommendedName>
</protein>
<feature type="region of interest" description="Disordered" evidence="5">
    <location>
        <begin position="778"/>
        <end position="829"/>
    </location>
</feature>
<dbReference type="Pfam" id="PF18875">
    <property type="entry name" value="AF4_int"/>
    <property type="match status" value="1"/>
</dbReference>
<gene>
    <name evidence="7" type="primary">AFF2</name>
</gene>
<reference evidence="7" key="1">
    <citation type="submission" date="2025-08" db="UniProtKB">
        <authorList>
            <consortium name="Ensembl"/>
        </authorList>
    </citation>
    <scope>IDENTIFICATION</scope>
</reference>
<proteinExistence type="inferred from homology"/>
<dbReference type="PANTHER" id="PTHR10528">
    <property type="entry name" value="AF4/FMR2 FAMILY MEMBER"/>
    <property type="match status" value="1"/>
</dbReference>
<dbReference type="Pfam" id="PF05110">
    <property type="entry name" value="AF-4"/>
    <property type="match status" value="1"/>
</dbReference>
<evidence type="ECO:0000313" key="7">
    <source>
        <dbReference type="Ensembl" id="ENSSSCP00025041422.1"/>
    </source>
</evidence>
<keyword evidence="4" id="KW-0539">Nucleus</keyword>
<dbReference type="Pfam" id="PF18876">
    <property type="entry name" value="AFF4_CHD"/>
    <property type="match status" value="1"/>
</dbReference>
<sequence>MDLFDFFRDWDLEQQCHYEQDRSALKKREWERRNQEVQQEDDLFSSGFDLFGEPYKTNKGDALANRVQNTLGNYDEMKDLLANHSNQNHLVGIPKNTVPQTPINKNEPSFFPEQKNRMIPPHQDNTHASGPMPPPSVVILNSTLIHSNRKSKPDWPRDGHNPSIVPASQAGGQPSKMAPTTQDQPPARLEDFFVYPAEQPQVGTVEEPNPPVKEDSGGDTFKEIFQSNSPEESEFTVQTPGSPLVASSLLAPSSGLSVQNFPPGLYCKTSMGQQKPTAYVRPMDGQDQAPDISPTLKPSIEFENSFGNLSFGSLLDGKPSAPSSKTKLPKFTILQTSEVSLPSDPSCVEEILRESQHLTPGFALQKWSDPTSRASTKSVPFKSMLEDDLKLSSDEDDLEPVKTLTTQCTATELYQAVEKAKPKNNPVNPLLATPQPPAAAPASGGSGSSSDSESSSESDSDTESSTTDSESNEAPRVATPEPEPPSTNKWQLDKWLNKVTSQNKSFICGQNETPMETISVPPPVIQPMEVQVKVKTNPSQVLAEPKERPLLSLIREKARPQPAPKTPETKALKHKLSTTLETASQRTIGKKQPKRVEKNTSIDEFTWPKPNITSSAPKDKESVELPDPPRGRSKATAHKPVPRKEPRPSIPLAAEKKKYRGPGKIVPKSREFIETDSSTSDSNTDQEETLQIKVLPPCMAPGGNTAKSKEACGASLTLSSFISSANGNNPSVTNEEPTFSPIPVLQTELLSPLRDHENLKNLWVKIDLDLLSRVPGHNSLQAAPAKPDHKETAPKPKRQAAAAAAEKAAPNRKRKHKPTEVAEKIPEKKQRLEEAATICLLPPCISPAPPQKPPNTKENNASRRANRRKEEKLFPPPLSPLPEDPPRRRNVSGNTGPFSQDKSIPPIGQITSTKPKRSEGKFCATFKGISEGDTPKKAASATVTVTNTALATATVTATAIVTATVTATATATATATTTTTTTTISTITSTITTGLMDSSHLEMTSWAALPLLSSSTTNVRRPKLTFDDSVHNADYYMQEAKKLKHKADALFEKFGKAVNYADAALSFTECGNAMERDPLEAKSPYTMYSETVELLRYAMRLKNFASPLASDGDKKLAVLCYRCLSLLYLRMFKLKKDHAMKYSRSLMEYFKQNASKVAQIPSPWVGNGKNTPSPVSLNNVSPINAMGNCNNGPVTIPQRIHHMAASHVNITSNVLRGYEHWDMADKLTRENREFFGDLDTLMGPLTQHSSMTNLVRYVRQGLCWLRIDAHLL</sequence>
<evidence type="ECO:0000256" key="3">
    <source>
        <dbReference type="ARBA" id="ARBA00022553"/>
    </source>
</evidence>
<organism evidence="7 8">
    <name type="scientific">Sus scrofa</name>
    <name type="common">Pig</name>
    <dbReference type="NCBI Taxonomy" id="9823"/>
    <lineage>
        <taxon>Eukaryota</taxon>
        <taxon>Metazoa</taxon>
        <taxon>Chordata</taxon>
        <taxon>Craniata</taxon>
        <taxon>Vertebrata</taxon>
        <taxon>Euteleostomi</taxon>
        <taxon>Mammalia</taxon>
        <taxon>Eutheria</taxon>
        <taxon>Laurasiatheria</taxon>
        <taxon>Artiodactyla</taxon>
        <taxon>Suina</taxon>
        <taxon>Suidae</taxon>
        <taxon>Sus</taxon>
    </lineage>
</organism>
<feature type="region of interest" description="Disordered" evidence="5">
    <location>
        <begin position="843"/>
        <end position="918"/>
    </location>
</feature>
<dbReference type="Proteomes" id="UP000694727">
    <property type="component" value="Unplaced"/>
</dbReference>
<dbReference type="InterPro" id="IPR007797">
    <property type="entry name" value="AF4/FMR2"/>
</dbReference>
<dbReference type="AlphaFoldDB" id="A0A8D0UZN3"/>
<dbReference type="Gene3D" id="6.10.250.2670">
    <property type="match status" value="1"/>
</dbReference>
<dbReference type="Ensembl" id="ENSSSCT00025094340.1">
    <property type="protein sequence ID" value="ENSSSCP00025041422.1"/>
    <property type="gene ID" value="ENSSSCG00025068242.1"/>
</dbReference>
<feature type="domain" description="AF4/FMR2 C-terminal homology" evidence="6">
    <location>
        <begin position="1017"/>
        <end position="1271"/>
    </location>
</feature>
<feature type="compositionally biased region" description="Low complexity" evidence="5">
    <location>
        <begin position="440"/>
        <end position="453"/>
    </location>
</feature>
<feature type="compositionally biased region" description="Polar residues" evidence="5">
    <location>
        <begin position="577"/>
        <end position="587"/>
    </location>
</feature>
<keyword evidence="3" id="KW-0597">Phosphoprotein</keyword>